<proteinExistence type="predicted"/>
<keyword evidence="3" id="KW-1185">Reference proteome</keyword>
<reference evidence="2 3" key="1">
    <citation type="submission" date="2014-08" db="EMBL/GenBank/DDBJ databases">
        <title>Whole genome shotgun sequence of Sphingomonas paucimobilis NBRC 13935.</title>
        <authorList>
            <person name="Hosoyama A."/>
            <person name="Hashimoto M."/>
            <person name="Hosoyama Y."/>
            <person name="Noguchi M."/>
            <person name="Uohara A."/>
            <person name="Ohji S."/>
            <person name="Katano-Makiyama Y."/>
            <person name="Ichikawa N."/>
            <person name="Kimura A."/>
            <person name="Yamazoe A."/>
            <person name="Fujita N."/>
        </authorList>
    </citation>
    <scope>NUCLEOTIDE SEQUENCE [LARGE SCALE GENOMIC DNA]</scope>
    <source>
        <strain evidence="2 3">NBRC 13935</strain>
    </source>
</reference>
<dbReference type="AlphaFoldDB" id="A0A0C9LZY8"/>
<protein>
    <submittedName>
        <fullName evidence="2">DNA, contig: SP610</fullName>
    </submittedName>
</protein>
<evidence type="ECO:0000313" key="3">
    <source>
        <dbReference type="Proteomes" id="UP000032025"/>
    </source>
</evidence>
<dbReference type="Proteomes" id="UP000032025">
    <property type="component" value="Unassembled WGS sequence"/>
</dbReference>
<keyword evidence="1" id="KW-1133">Transmembrane helix</keyword>
<gene>
    <name evidence="2" type="ORF">SP6_10_00350</name>
</gene>
<keyword evidence="1" id="KW-0812">Transmembrane</keyword>
<organism evidence="2 3">
    <name type="scientific">Sphingomonas paucimobilis NBRC 13935</name>
    <dbReference type="NCBI Taxonomy" id="1219050"/>
    <lineage>
        <taxon>Bacteria</taxon>
        <taxon>Pseudomonadati</taxon>
        <taxon>Pseudomonadota</taxon>
        <taxon>Alphaproteobacteria</taxon>
        <taxon>Sphingomonadales</taxon>
        <taxon>Sphingomonadaceae</taxon>
        <taxon>Sphingomonas</taxon>
    </lineage>
</organism>
<name>A0A0C9LZY8_SPHPI</name>
<feature type="transmembrane region" description="Helical" evidence="1">
    <location>
        <begin position="21"/>
        <end position="40"/>
    </location>
</feature>
<dbReference type="RefSeq" id="WP_042468434.1">
    <property type="nucleotide sequence ID" value="NZ_BBJS01000010.1"/>
</dbReference>
<comment type="caution">
    <text evidence="2">The sequence shown here is derived from an EMBL/GenBank/DDBJ whole genome shotgun (WGS) entry which is preliminary data.</text>
</comment>
<evidence type="ECO:0000256" key="1">
    <source>
        <dbReference type="SAM" id="Phobius"/>
    </source>
</evidence>
<evidence type="ECO:0000313" key="2">
    <source>
        <dbReference type="EMBL" id="GAN12455.1"/>
    </source>
</evidence>
<accession>A0A0C9LZY8</accession>
<dbReference type="GeneID" id="78526374"/>
<dbReference type="EMBL" id="BBJS01000010">
    <property type="protein sequence ID" value="GAN12455.1"/>
    <property type="molecule type" value="Genomic_DNA"/>
</dbReference>
<sequence length="172" mass="19110">MSVGQLLSDPTSFWLLKAADFWVGAVGFLITAVTFFLGWYKLTKVQSEVKAVKSRIAHYDAIFESNGMAAKYQEMMGKLDEADVDWKMIASIMTSIKIDSVGIELTLKEADKVDLGEEVRKNSIKLEKIISGIENSVTGNGVLPDKAYVQKTIRSGREIVGKSLRVFKELVQ</sequence>
<keyword evidence="1" id="KW-0472">Membrane</keyword>